<dbReference type="InterPro" id="IPR022346">
    <property type="entry name" value="T2SS_GspH"/>
</dbReference>
<comment type="similarity">
    <text evidence="9">Belongs to the GSP H family.</text>
</comment>
<evidence type="ECO:0000256" key="4">
    <source>
        <dbReference type="ARBA" id="ARBA00022481"/>
    </source>
</evidence>
<keyword evidence="7 11" id="KW-1133">Transmembrane helix</keyword>
<proteinExistence type="inferred from homology"/>
<evidence type="ECO:0000256" key="3">
    <source>
        <dbReference type="ARBA" id="ARBA00022475"/>
    </source>
</evidence>
<sequence>MKTKFKQSGSQMGVTLVELMIVIAIAAVLASIAIPSYRRMVVSNRVSSMVSDLHGSLLLARSEALKRGTSIGVCKTSTPSAASPLCDSVSGAVGWGTGWMIYVDTNESRTRNNGEPIIQIYGPYLASDAEGKIVSNAANENISFNATGQTFTKTQFVVSAPSAFSSEDRAVCVAIGGRAKVERASSCP</sequence>
<evidence type="ECO:0000256" key="10">
    <source>
        <dbReference type="ARBA" id="ARBA00030775"/>
    </source>
</evidence>
<evidence type="ECO:0000256" key="7">
    <source>
        <dbReference type="ARBA" id="ARBA00022989"/>
    </source>
</evidence>
<evidence type="ECO:0000313" key="14">
    <source>
        <dbReference type="Proteomes" id="UP000627446"/>
    </source>
</evidence>
<evidence type="ECO:0000256" key="8">
    <source>
        <dbReference type="ARBA" id="ARBA00023136"/>
    </source>
</evidence>
<accession>A0A923HNB5</accession>
<evidence type="ECO:0000256" key="6">
    <source>
        <dbReference type="ARBA" id="ARBA00022692"/>
    </source>
</evidence>
<feature type="transmembrane region" description="Helical" evidence="11">
    <location>
        <begin position="12"/>
        <end position="34"/>
    </location>
</feature>
<evidence type="ECO:0000256" key="5">
    <source>
        <dbReference type="ARBA" id="ARBA00022519"/>
    </source>
</evidence>
<evidence type="ECO:0000256" key="11">
    <source>
        <dbReference type="SAM" id="Phobius"/>
    </source>
</evidence>
<keyword evidence="8 11" id="KW-0472">Membrane</keyword>
<dbReference type="InterPro" id="IPR045584">
    <property type="entry name" value="Pilin-like"/>
</dbReference>
<keyword evidence="4" id="KW-0488">Methylation</keyword>
<name>A0A923HNB5_9BURK</name>
<evidence type="ECO:0000313" key="13">
    <source>
        <dbReference type="EMBL" id="MBC3882544.1"/>
    </source>
</evidence>
<dbReference type="SUPFAM" id="SSF54523">
    <property type="entry name" value="Pili subunits"/>
    <property type="match status" value="1"/>
</dbReference>
<evidence type="ECO:0000256" key="9">
    <source>
        <dbReference type="ARBA" id="ARBA00025772"/>
    </source>
</evidence>
<keyword evidence="6 11" id="KW-0812">Transmembrane</keyword>
<comment type="caution">
    <text evidence="13">The sequence shown here is derived from an EMBL/GenBank/DDBJ whole genome shotgun (WGS) entry which is preliminary data.</text>
</comment>
<dbReference type="GO" id="GO:0015627">
    <property type="term" value="C:type II protein secretion system complex"/>
    <property type="evidence" value="ECO:0007669"/>
    <property type="project" value="InterPro"/>
</dbReference>
<dbReference type="Pfam" id="PF07963">
    <property type="entry name" value="N_methyl"/>
    <property type="match status" value="1"/>
</dbReference>
<keyword evidence="14" id="KW-1185">Reference proteome</keyword>
<reference evidence="13" key="1">
    <citation type="submission" date="2020-08" db="EMBL/GenBank/DDBJ databases">
        <title>Novel species isolated from subtropical streams in China.</title>
        <authorList>
            <person name="Lu H."/>
        </authorList>
    </citation>
    <scope>NUCLEOTIDE SEQUENCE</scope>
    <source>
        <strain evidence="13">LX22W</strain>
    </source>
</reference>
<protein>
    <recommendedName>
        <fullName evidence="2">Type II secretion system protein H</fullName>
    </recommendedName>
    <alternativeName>
        <fullName evidence="10">General secretion pathway protein H</fullName>
    </alternativeName>
</protein>
<dbReference type="Proteomes" id="UP000627446">
    <property type="component" value="Unassembled WGS sequence"/>
</dbReference>
<dbReference type="Pfam" id="PF12019">
    <property type="entry name" value="GspH"/>
    <property type="match status" value="1"/>
</dbReference>
<keyword evidence="3" id="KW-1003">Cell membrane</keyword>
<evidence type="ECO:0000256" key="1">
    <source>
        <dbReference type="ARBA" id="ARBA00004377"/>
    </source>
</evidence>
<gene>
    <name evidence="13" type="ORF">H8K36_14225</name>
</gene>
<dbReference type="Gene3D" id="3.55.40.10">
    <property type="entry name" value="minor pseudopilin epsh domain"/>
    <property type="match status" value="1"/>
</dbReference>
<dbReference type="GO" id="GO:0005886">
    <property type="term" value="C:plasma membrane"/>
    <property type="evidence" value="ECO:0007669"/>
    <property type="project" value="UniProtKB-SubCell"/>
</dbReference>
<evidence type="ECO:0000259" key="12">
    <source>
        <dbReference type="Pfam" id="PF12019"/>
    </source>
</evidence>
<dbReference type="RefSeq" id="WP_186917168.1">
    <property type="nucleotide sequence ID" value="NZ_JACOFZ010000006.1"/>
</dbReference>
<dbReference type="AlphaFoldDB" id="A0A923HNB5"/>
<dbReference type="GO" id="GO:0015628">
    <property type="term" value="P:protein secretion by the type II secretion system"/>
    <property type="evidence" value="ECO:0007669"/>
    <property type="project" value="InterPro"/>
</dbReference>
<dbReference type="NCBIfam" id="TIGR02532">
    <property type="entry name" value="IV_pilin_GFxxxE"/>
    <property type="match status" value="1"/>
</dbReference>
<dbReference type="EMBL" id="JACOFZ010000006">
    <property type="protein sequence ID" value="MBC3882544.1"/>
    <property type="molecule type" value="Genomic_DNA"/>
</dbReference>
<keyword evidence="5" id="KW-0997">Cell inner membrane</keyword>
<comment type="subcellular location">
    <subcellularLocation>
        <location evidence="1">Cell inner membrane</location>
        <topology evidence="1">Single-pass membrane protein</topology>
    </subcellularLocation>
</comment>
<feature type="domain" description="General secretion pathway GspH" evidence="12">
    <location>
        <begin position="51"/>
        <end position="175"/>
    </location>
</feature>
<organism evidence="13 14">
    <name type="scientific">Undibacterium nitidum</name>
    <dbReference type="NCBI Taxonomy" id="2762298"/>
    <lineage>
        <taxon>Bacteria</taxon>
        <taxon>Pseudomonadati</taxon>
        <taxon>Pseudomonadota</taxon>
        <taxon>Betaproteobacteria</taxon>
        <taxon>Burkholderiales</taxon>
        <taxon>Oxalobacteraceae</taxon>
        <taxon>Undibacterium</taxon>
    </lineage>
</organism>
<evidence type="ECO:0000256" key="2">
    <source>
        <dbReference type="ARBA" id="ARBA00021549"/>
    </source>
</evidence>
<dbReference type="InterPro" id="IPR012902">
    <property type="entry name" value="N_methyl_site"/>
</dbReference>